<accession>A0A3P6BV58</accession>
<evidence type="ECO:0000313" key="2">
    <source>
        <dbReference type="EMBL" id="VDD01051.1"/>
    </source>
</evidence>
<gene>
    <name evidence="2" type="ORF">BOLC3T21344H</name>
</gene>
<protein>
    <submittedName>
        <fullName evidence="2">Uncharacterized protein</fullName>
    </submittedName>
</protein>
<evidence type="ECO:0000256" key="1">
    <source>
        <dbReference type="SAM" id="Phobius"/>
    </source>
</evidence>
<organism evidence="2">
    <name type="scientific">Brassica oleracea</name>
    <name type="common">Wild cabbage</name>
    <dbReference type="NCBI Taxonomy" id="3712"/>
    <lineage>
        <taxon>Eukaryota</taxon>
        <taxon>Viridiplantae</taxon>
        <taxon>Streptophyta</taxon>
        <taxon>Embryophyta</taxon>
        <taxon>Tracheophyta</taxon>
        <taxon>Spermatophyta</taxon>
        <taxon>Magnoliopsida</taxon>
        <taxon>eudicotyledons</taxon>
        <taxon>Gunneridae</taxon>
        <taxon>Pentapetalae</taxon>
        <taxon>rosids</taxon>
        <taxon>malvids</taxon>
        <taxon>Brassicales</taxon>
        <taxon>Brassicaceae</taxon>
        <taxon>Brassiceae</taxon>
        <taxon>Brassica</taxon>
    </lineage>
</organism>
<feature type="transmembrane region" description="Helical" evidence="1">
    <location>
        <begin position="44"/>
        <end position="66"/>
    </location>
</feature>
<reference evidence="2" key="1">
    <citation type="submission" date="2018-11" db="EMBL/GenBank/DDBJ databases">
        <authorList>
            <consortium name="Genoscope - CEA"/>
            <person name="William W."/>
        </authorList>
    </citation>
    <scope>NUCLEOTIDE SEQUENCE</scope>
</reference>
<sequence>MVVVVVSQCLLVTLPSPTGSIILWYTSLYLGVSTGLQSILVSTSLPLLLIRSFMVILALYSPLILLL</sequence>
<dbReference type="EMBL" id="LR031872">
    <property type="protein sequence ID" value="VDD01051.1"/>
    <property type="molecule type" value="Genomic_DNA"/>
</dbReference>
<keyword evidence="1" id="KW-0472">Membrane</keyword>
<dbReference type="AlphaFoldDB" id="A0A3P6BV58"/>
<proteinExistence type="predicted"/>
<keyword evidence="1" id="KW-0812">Transmembrane</keyword>
<name>A0A3P6BV58_BRAOL</name>
<keyword evidence="1" id="KW-1133">Transmembrane helix</keyword>